<evidence type="ECO:0000256" key="1">
    <source>
        <dbReference type="SAM" id="MobiDB-lite"/>
    </source>
</evidence>
<evidence type="ECO:0000313" key="2">
    <source>
        <dbReference type="EMBL" id="TMW67846.1"/>
    </source>
</evidence>
<reference evidence="2" key="1">
    <citation type="submission" date="2019-03" db="EMBL/GenBank/DDBJ databases">
        <title>Long read genome sequence of the mycoparasitic Pythium oligandrum ATCC 38472 isolated from sugarbeet rhizosphere.</title>
        <authorList>
            <person name="Gaulin E."/>
        </authorList>
    </citation>
    <scope>NUCLEOTIDE SEQUENCE</scope>
    <source>
        <strain evidence="2">ATCC 38472_TT</strain>
    </source>
</reference>
<dbReference type="OrthoDB" id="124765at2759"/>
<accession>A0A8K1FM48</accession>
<dbReference type="PANTHER" id="PTHR35796:SF3">
    <property type="entry name" value="BHLH DOMAIN-CONTAINING PROTEIN"/>
    <property type="match status" value="1"/>
</dbReference>
<evidence type="ECO:0000313" key="3">
    <source>
        <dbReference type="Proteomes" id="UP000794436"/>
    </source>
</evidence>
<sequence>MDSDVETLEAVVAFLDAYEAEAAAQEVLSQSGSEEATIYTTTASSCTDSGGDDERSASRVANRQQQRRVEKRVHRNRARDREKRELVRLREEVEELQRRHAHLAASRHSGTGGATSAVHHELVTAWKEVAARQEERKRNSQDENARLKERVTEQWNVLKSLKRIIERQIAESGSRSSVPTPLSIENPTSSEIYTRLLAASQEMYASTDTWVTDATSGRVSDTCVHMISPTQIVVEIVDRRLVPFGFHAVSGAYWKVMSRANCATYCFIDEDTVIDGRETLIRGQTFCDDDKIDADANIHRRAYAAVQKFIEKDRVVVTNIGQSEFIEVDSHALPGMKVGEQYWSVFEEPKALIPGACYMTSFGRVVLDFQLDGSYSLPLGSALANYFGSRVHRILNAAMGGIEDMLLQGAQSI</sequence>
<feature type="region of interest" description="Disordered" evidence="1">
    <location>
        <begin position="39"/>
        <end position="81"/>
    </location>
</feature>
<organism evidence="2 3">
    <name type="scientific">Pythium oligandrum</name>
    <name type="common">Mycoparasitic fungus</name>
    <dbReference type="NCBI Taxonomy" id="41045"/>
    <lineage>
        <taxon>Eukaryota</taxon>
        <taxon>Sar</taxon>
        <taxon>Stramenopiles</taxon>
        <taxon>Oomycota</taxon>
        <taxon>Peronosporomycetes</taxon>
        <taxon>Pythiales</taxon>
        <taxon>Pythiaceae</taxon>
        <taxon>Pythium</taxon>
    </lineage>
</organism>
<protein>
    <submittedName>
        <fullName evidence="2">Uncharacterized protein</fullName>
    </submittedName>
</protein>
<dbReference type="EMBL" id="SPLM01000003">
    <property type="protein sequence ID" value="TMW67846.1"/>
    <property type="molecule type" value="Genomic_DNA"/>
</dbReference>
<name>A0A8K1FM48_PYTOL</name>
<dbReference type="PANTHER" id="PTHR35796">
    <property type="entry name" value="HYPOTHETICAL CYTOSOLIC PROTEIN"/>
    <property type="match status" value="1"/>
</dbReference>
<proteinExistence type="predicted"/>
<feature type="compositionally biased region" description="Basic residues" evidence="1">
    <location>
        <begin position="65"/>
        <end position="78"/>
    </location>
</feature>
<dbReference type="AlphaFoldDB" id="A0A8K1FM48"/>
<gene>
    <name evidence="2" type="ORF">Poli38472_007518</name>
</gene>
<comment type="caution">
    <text evidence="2">The sequence shown here is derived from an EMBL/GenBank/DDBJ whole genome shotgun (WGS) entry which is preliminary data.</text>
</comment>
<dbReference type="Proteomes" id="UP000794436">
    <property type="component" value="Unassembled WGS sequence"/>
</dbReference>
<feature type="compositionally biased region" description="Polar residues" evidence="1">
    <location>
        <begin position="39"/>
        <end position="48"/>
    </location>
</feature>
<keyword evidence="3" id="KW-1185">Reference proteome</keyword>